<accession>A0A7W7T8A0</accession>
<dbReference type="RefSeq" id="WP_184673918.1">
    <property type="nucleotide sequence ID" value="NZ_BAABAI010000028.1"/>
</dbReference>
<evidence type="ECO:0000313" key="3">
    <source>
        <dbReference type="EMBL" id="MBB4968399.1"/>
    </source>
</evidence>
<feature type="compositionally biased region" description="Basic and acidic residues" evidence="1">
    <location>
        <begin position="62"/>
        <end position="82"/>
    </location>
</feature>
<feature type="domain" description="DUF5753" evidence="2">
    <location>
        <begin position="10"/>
        <end position="69"/>
    </location>
</feature>
<sequence length="82" mass="8734">MSGRPTGLAPGHGAGYTVTHTAGPEVVYTENLRSGTHLEAPEDLKTFSAVFEDLIAAAADPSDSRDLLDTPARQRERPEGEE</sequence>
<keyword evidence="4" id="KW-1185">Reference proteome</keyword>
<gene>
    <name evidence="3" type="ORF">F4559_005758</name>
</gene>
<dbReference type="EMBL" id="JACHJS010000001">
    <property type="protein sequence ID" value="MBB4968399.1"/>
    <property type="molecule type" value="Genomic_DNA"/>
</dbReference>
<evidence type="ECO:0000259" key="2">
    <source>
        <dbReference type="Pfam" id="PF19054"/>
    </source>
</evidence>
<dbReference type="InterPro" id="IPR043917">
    <property type="entry name" value="DUF5753"/>
</dbReference>
<proteinExistence type="predicted"/>
<dbReference type="Proteomes" id="UP000542674">
    <property type="component" value="Unassembled WGS sequence"/>
</dbReference>
<dbReference type="AlphaFoldDB" id="A0A7W7T8A0"/>
<organism evidence="3 4">
    <name type="scientific">Saccharothrix violaceirubra</name>
    <dbReference type="NCBI Taxonomy" id="413306"/>
    <lineage>
        <taxon>Bacteria</taxon>
        <taxon>Bacillati</taxon>
        <taxon>Actinomycetota</taxon>
        <taxon>Actinomycetes</taxon>
        <taxon>Pseudonocardiales</taxon>
        <taxon>Pseudonocardiaceae</taxon>
        <taxon>Saccharothrix</taxon>
    </lineage>
</organism>
<dbReference type="Pfam" id="PF19054">
    <property type="entry name" value="DUF5753"/>
    <property type="match status" value="1"/>
</dbReference>
<evidence type="ECO:0000256" key="1">
    <source>
        <dbReference type="SAM" id="MobiDB-lite"/>
    </source>
</evidence>
<reference evidence="3 4" key="1">
    <citation type="submission" date="2020-08" db="EMBL/GenBank/DDBJ databases">
        <title>Sequencing the genomes of 1000 actinobacteria strains.</title>
        <authorList>
            <person name="Klenk H.-P."/>
        </authorList>
    </citation>
    <scope>NUCLEOTIDE SEQUENCE [LARGE SCALE GENOMIC DNA]</scope>
    <source>
        <strain evidence="3 4">DSM 45084</strain>
    </source>
</reference>
<comment type="caution">
    <text evidence="3">The sequence shown here is derived from an EMBL/GenBank/DDBJ whole genome shotgun (WGS) entry which is preliminary data.</text>
</comment>
<protein>
    <recommendedName>
        <fullName evidence="2">DUF5753 domain-containing protein</fullName>
    </recommendedName>
</protein>
<feature type="region of interest" description="Disordered" evidence="1">
    <location>
        <begin position="58"/>
        <end position="82"/>
    </location>
</feature>
<name>A0A7W7T8A0_9PSEU</name>
<evidence type="ECO:0000313" key="4">
    <source>
        <dbReference type="Proteomes" id="UP000542674"/>
    </source>
</evidence>